<dbReference type="AlphaFoldDB" id="A0A937VYP7"/>
<dbReference type="InterPro" id="IPR011251">
    <property type="entry name" value="Luciferase-like_dom"/>
</dbReference>
<dbReference type="EMBL" id="VGLS01000034">
    <property type="protein sequence ID" value="MBM3222590.1"/>
    <property type="molecule type" value="Genomic_DNA"/>
</dbReference>
<dbReference type="Gene3D" id="3.20.20.30">
    <property type="entry name" value="Luciferase-like domain"/>
    <property type="match status" value="1"/>
</dbReference>
<sequence>MTVSFGLRVPTAGTPQDTAEYAARVEGAGFDFMWMPDTPLLAGRWRDVYGHLTCAAMTTNTLRLGPGVTNPLTRHPVTTASAILTLDEASNGRADLVAGTGYSSAYIIGRKAATLATMRQAMLLWRSIFAGQTTQLGGLEIALHPSRPRLPLYLAATGPKMLEMAGEIADGVLIHVGAAPGAVAWALERIAAGEQRAGRQPHTVRRILVVHAMIDDNTARAIDHMRPCAAGYYRHGHARDLLRLAGLPEPPEVTGTFPRPYPDLGHAVDWDEAQRASTFVSDAAVEAMVCVGSGAAVADRVRALAALDIDAIWWRDEASYTRPDALLRGVEKEVLPRLR</sequence>
<evidence type="ECO:0000313" key="3">
    <source>
        <dbReference type="EMBL" id="MBM3222590.1"/>
    </source>
</evidence>
<reference evidence="3" key="1">
    <citation type="submission" date="2019-03" db="EMBL/GenBank/DDBJ databases">
        <title>Lake Tanganyika Metagenome-Assembled Genomes (MAGs).</title>
        <authorList>
            <person name="Tran P."/>
        </authorList>
    </citation>
    <scope>NUCLEOTIDE SEQUENCE</scope>
    <source>
        <strain evidence="3">K_DeepCast_65m_m2_066</strain>
    </source>
</reference>
<name>A0A937VYP7_UNCTE</name>
<feature type="domain" description="Luciferase-like" evidence="2">
    <location>
        <begin position="11"/>
        <end position="307"/>
    </location>
</feature>
<proteinExistence type="predicted"/>
<dbReference type="Proteomes" id="UP000712673">
    <property type="component" value="Unassembled WGS sequence"/>
</dbReference>
<dbReference type="SUPFAM" id="SSF51679">
    <property type="entry name" value="Bacterial luciferase-like"/>
    <property type="match status" value="1"/>
</dbReference>
<dbReference type="Pfam" id="PF00296">
    <property type="entry name" value="Bac_luciferase"/>
    <property type="match status" value="1"/>
</dbReference>
<gene>
    <name evidence="3" type="ORF">FJZ47_02130</name>
</gene>
<protein>
    <submittedName>
        <fullName evidence="3">LLM class flavin-dependent oxidoreductase</fullName>
    </submittedName>
</protein>
<dbReference type="InterPro" id="IPR036661">
    <property type="entry name" value="Luciferase-like_sf"/>
</dbReference>
<accession>A0A937VYP7</accession>
<keyword evidence="1" id="KW-0560">Oxidoreductase</keyword>
<evidence type="ECO:0000313" key="4">
    <source>
        <dbReference type="Proteomes" id="UP000712673"/>
    </source>
</evidence>
<dbReference type="PANTHER" id="PTHR43244:SF1">
    <property type="entry name" value="5,10-METHYLENETETRAHYDROMETHANOPTERIN REDUCTASE"/>
    <property type="match status" value="1"/>
</dbReference>
<dbReference type="InterPro" id="IPR050564">
    <property type="entry name" value="F420-G6PD/mer"/>
</dbReference>
<comment type="caution">
    <text evidence="3">The sequence shown here is derived from an EMBL/GenBank/DDBJ whole genome shotgun (WGS) entry which is preliminary data.</text>
</comment>
<evidence type="ECO:0000259" key="2">
    <source>
        <dbReference type="Pfam" id="PF00296"/>
    </source>
</evidence>
<dbReference type="PANTHER" id="PTHR43244">
    <property type="match status" value="1"/>
</dbReference>
<dbReference type="GO" id="GO:0016705">
    <property type="term" value="F:oxidoreductase activity, acting on paired donors, with incorporation or reduction of molecular oxygen"/>
    <property type="evidence" value="ECO:0007669"/>
    <property type="project" value="InterPro"/>
</dbReference>
<organism evidence="3 4">
    <name type="scientific">Tectimicrobiota bacterium</name>
    <dbReference type="NCBI Taxonomy" id="2528274"/>
    <lineage>
        <taxon>Bacteria</taxon>
        <taxon>Pseudomonadati</taxon>
        <taxon>Nitrospinota/Tectimicrobiota group</taxon>
        <taxon>Candidatus Tectimicrobiota</taxon>
    </lineage>
</organism>
<evidence type="ECO:0000256" key="1">
    <source>
        <dbReference type="ARBA" id="ARBA00023002"/>
    </source>
</evidence>